<organism evidence="1 2">
    <name type="scientific">Pistacia integerrima</name>
    <dbReference type="NCBI Taxonomy" id="434235"/>
    <lineage>
        <taxon>Eukaryota</taxon>
        <taxon>Viridiplantae</taxon>
        <taxon>Streptophyta</taxon>
        <taxon>Embryophyta</taxon>
        <taxon>Tracheophyta</taxon>
        <taxon>Spermatophyta</taxon>
        <taxon>Magnoliopsida</taxon>
        <taxon>eudicotyledons</taxon>
        <taxon>Gunneridae</taxon>
        <taxon>Pentapetalae</taxon>
        <taxon>rosids</taxon>
        <taxon>malvids</taxon>
        <taxon>Sapindales</taxon>
        <taxon>Anacardiaceae</taxon>
        <taxon>Pistacia</taxon>
    </lineage>
</organism>
<name>A0ACC0X9X1_9ROSI</name>
<reference evidence="2" key="1">
    <citation type="journal article" date="2023" name="G3 (Bethesda)">
        <title>Genome assembly and association tests identify interacting loci associated with vigor, precocity, and sex in interspecific pistachio rootstocks.</title>
        <authorList>
            <person name="Palmer W."/>
            <person name="Jacygrad E."/>
            <person name="Sagayaradj S."/>
            <person name="Cavanaugh K."/>
            <person name="Han R."/>
            <person name="Bertier L."/>
            <person name="Beede B."/>
            <person name="Kafkas S."/>
            <person name="Golino D."/>
            <person name="Preece J."/>
            <person name="Michelmore R."/>
        </authorList>
    </citation>
    <scope>NUCLEOTIDE SEQUENCE [LARGE SCALE GENOMIC DNA]</scope>
</reference>
<accession>A0ACC0X9X1</accession>
<protein>
    <submittedName>
        <fullName evidence="1">Uncharacterized protein</fullName>
    </submittedName>
</protein>
<proteinExistence type="predicted"/>
<dbReference type="EMBL" id="CM047748">
    <property type="protein sequence ID" value="KAJ0013979.1"/>
    <property type="molecule type" value="Genomic_DNA"/>
</dbReference>
<dbReference type="Proteomes" id="UP001163603">
    <property type="component" value="Chromosome 13"/>
</dbReference>
<comment type="caution">
    <text evidence="1">The sequence shown here is derived from an EMBL/GenBank/DDBJ whole genome shotgun (WGS) entry which is preliminary data.</text>
</comment>
<evidence type="ECO:0000313" key="2">
    <source>
        <dbReference type="Proteomes" id="UP001163603"/>
    </source>
</evidence>
<evidence type="ECO:0000313" key="1">
    <source>
        <dbReference type="EMBL" id="KAJ0013979.1"/>
    </source>
</evidence>
<keyword evidence="2" id="KW-1185">Reference proteome</keyword>
<sequence>MPASPLPKASPVSTLHLLHDRPGAVINGPGHSGSISMVCPMPTQMSQGPFIVNDGVYFPPSCNSSH</sequence>
<gene>
    <name evidence="1" type="ORF">Pint_20521</name>
</gene>